<evidence type="ECO:0000313" key="2">
    <source>
        <dbReference type="Proteomes" id="UP000268014"/>
    </source>
</evidence>
<sequence>MNSKMKALKDSWRVYWRREKRAKKEVLKNFLKGYASMSPVCQNVDLRGRGSRLGIPAGSGLFPDNAKPYKEKTLDAMLDGMKCGVTAVISNRHIMELRRR</sequence>
<gene>
    <name evidence="1" type="ORF">HPLM_LOCUS1905</name>
</gene>
<dbReference type="WBParaSite" id="HPLM_0000190801-mRNA-1">
    <property type="protein sequence ID" value="HPLM_0000190801-mRNA-1"/>
    <property type="gene ID" value="HPLM_0000190801"/>
</dbReference>
<dbReference type="EMBL" id="UZAF01003032">
    <property type="protein sequence ID" value="VDO11932.1"/>
    <property type="molecule type" value="Genomic_DNA"/>
</dbReference>
<dbReference type="Proteomes" id="UP000268014">
    <property type="component" value="Unassembled WGS sequence"/>
</dbReference>
<keyword evidence="2" id="KW-1185">Reference proteome</keyword>
<protein>
    <submittedName>
        <fullName evidence="3">PGM_PMM_I domain-containing protein</fullName>
    </submittedName>
</protein>
<name>A0A0N4VX88_HAEPC</name>
<proteinExistence type="predicted"/>
<dbReference type="AlphaFoldDB" id="A0A0N4VX88"/>
<evidence type="ECO:0000313" key="1">
    <source>
        <dbReference type="EMBL" id="VDO11932.1"/>
    </source>
</evidence>
<evidence type="ECO:0000313" key="3">
    <source>
        <dbReference type="WBParaSite" id="HPLM_0000190801-mRNA-1"/>
    </source>
</evidence>
<accession>A0A0N4VX88</accession>
<reference evidence="3" key="1">
    <citation type="submission" date="2017-02" db="UniProtKB">
        <authorList>
            <consortium name="WormBaseParasite"/>
        </authorList>
    </citation>
    <scope>IDENTIFICATION</scope>
</reference>
<organism evidence="3">
    <name type="scientific">Haemonchus placei</name>
    <name type="common">Barber's pole worm</name>
    <dbReference type="NCBI Taxonomy" id="6290"/>
    <lineage>
        <taxon>Eukaryota</taxon>
        <taxon>Metazoa</taxon>
        <taxon>Ecdysozoa</taxon>
        <taxon>Nematoda</taxon>
        <taxon>Chromadorea</taxon>
        <taxon>Rhabditida</taxon>
        <taxon>Rhabditina</taxon>
        <taxon>Rhabditomorpha</taxon>
        <taxon>Strongyloidea</taxon>
        <taxon>Trichostrongylidae</taxon>
        <taxon>Haemonchus</taxon>
    </lineage>
</organism>
<reference evidence="1 2" key="2">
    <citation type="submission" date="2018-11" db="EMBL/GenBank/DDBJ databases">
        <authorList>
            <consortium name="Pathogen Informatics"/>
        </authorList>
    </citation>
    <scope>NUCLEOTIDE SEQUENCE [LARGE SCALE GENOMIC DNA]</scope>
    <source>
        <strain evidence="1 2">MHpl1</strain>
    </source>
</reference>